<feature type="region of interest" description="Disordered" evidence="1">
    <location>
        <begin position="227"/>
        <end position="252"/>
    </location>
</feature>
<feature type="domain" description="Helicase-associated" evidence="2">
    <location>
        <begin position="96"/>
        <end position="152"/>
    </location>
</feature>
<dbReference type="OrthoDB" id="42040at2759"/>
<dbReference type="AlphaFoldDB" id="K0T6Y5"/>
<feature type="domain" description="Helicase-associated" evidence="2">
    <location>
        <begin position="32"/>
        <end position="86"/>
    </location>
</feature>
<evidence type="ECO:0000313" key="4">
    <source>
        <dbReference type="Proteomes" id="UP000266841"/>
    </source>
</evidence>
<name>K0T6Y5_THAOC</name>
<dbReference type="InterPro" id="IPR005114">
    <property type="entry name" value="Helicase_assoc"/>
</dbReference>
<evidence type="ECO:0000256" key="1">
    <source>
        <dbReference type="SAM" id="MobiDB-lite"/>
    </source>
</evidence>
<comment type="caution">
    <text evidence="3">The sequence shown here is derived from an EMBL/GenBank/DDBJ whole genome shotgun (WGS) entry which is preliminary data.</text>
</comment>
<proteinExistence type="predicted"/>
<feature type="domain" description="Helicase-associated" evidence="2">
    <location>
        <begin position="208"/>
        <end position="264"/>
    </location>
</feature>
<protein>
    <recommendedName>
        <fullName evidence="2">Helicase-associated domain-containing protein</fullName>
    </recommendedName>
</protein>
<feature type="domain" description="Helicase-associated" evidence="2">
    <location>
        <begin position="162"/>
        <end position="195"/>
    </location>
</feature>
<dbReference type="OMA" id="WGSTRIA"/>
<dbReference type="Proteomes" id="UP000266841">
    <property type="component" value="Unassembled WGS sequence"/>
</dbReference>
<organism evidence="3 4">
    <name type="scientific">Thalassiosira oceanica</name>
    <name type="common">Marine diatom</name>
    <dbReference type="NCBI Taxonomy" id="159749"/>
    <lineage>
        <taxon>Eukaryota</taxon>
        <taxon>Sar</taxon>
        <taxon>Stramenopiles</taxon>
        <taxon>Ochrophyta</taxon>
        <taxon>Bacillariophyta</taxon>
        <taxon>Coscinodiscophyceae</taxon>
        <taxon>Thalassiosirophycidae</taxon>
        <taxon>Thalassiosirales</taxon>
        <taxon>Thalassiosiraceae</taxon>
        <taxon>Thalassiosira</taxon>
    </lineage>
</organism>
<dbReference type="PANTHER" id="PTHR33418:SF1">
    <property type="entry name" value="HELICASE-ASSOCIATED DOMAIN-CONTAINING PROTEIN"/>
    <property type="match status" value="1"/>
</dbReference>
<sequence length="273" mass="31554">MGEERVRKLDDLGFNWGSTRIARSPPPSPPPTWDERLNELTKYKEEHGHCSVPRSHGPLGTWVDKQRRRKGKMSKERVQKLDDLGFVWNPRAPPPTWDERFEELSRHKAEHGGFDEPECHGPLGDWMDSQRIARNKGKLSKECARKLDDIGFDWSSTRGPPKTWDERLAMLKNYKAEHGDCNVPQKHRTLGSWVDESAWRSTQNLALTWDERLEKLKEYKAAHGNCSVPQSHGPLGSWVNRQRTARNKDKLSKERVQKLDDLGFDWGTSKQSA</sequence>
<dbReference type="EMBL" id="AGNL01005228">
    <property type="protein sequence ID" value="EJK72839.1"/>
    <property type="molecule type" value="Genomic_DNA"/>
</dbReference>
<dbReference type="PANTHER" id="PTHR33418">
    <property type="entry name" value="HELICASE-ASSOCIATED"/>
    <property type="match status" value="1"/>
</dbReference>
<dbReference type="Gene3D" id="6.10.140.530">
    <property type="match status" value="4"/>
</dbReference>
<reference evidence="3 4" key="1">
    <citation type="journal article" date="2012" name="Genome Biol.">
        <title>Genome and low-iron response of an oceanic diatom adapted to chronic iron limitation.</title>
        <authorList>
            <person name="Lommer M."/>
            <person name="Specht M."/>
            <person name="Roy A.S."/>
            <person name="Kraemer L."/>
            <person name="Andreson R."/>
            <person name="Gutowska M.A."/>
            <person name="Wolf J."/>
            <person name="Bergner S.V."/>
            <person name="Schilhabel M.B."/>
            <person name="Klostermeier U.C."/>
            <person name="Beiko R.G."/>
            <person name="Rosenstiel P."/>
            <person name="Hippler M."/>
            <person name="Laroche J."/>
        </authorList>
    </citation>
    <scope>NUCLEOTIDE SEQUENCE [LARGE SCALE GENOMIC DNA]</scope>
    <source>
        <strain evidence="3 4">CCMP1005</strain>
    </source>
</reference>
<dbReference type="Pfam" id="PF03457">
    <property type="entry name" value="HA"/>
    <property type="match status" value="4"/>
</dbReference>
<feature type="region of interest" description="Disordered" evidence="1">
    <location>
        <begin position="46"/>
        <end position="76"/>
    </location>
</feature>
<gene>
    <name evidence="3" type="ORF">THAOC_05590</name>
</gene>
<evidence type="ECO:0000259" key="2">
    <source>
        <dbReference type="Pfam" id="PF03457"/>
    </source>
</evidence>
<keyword evidence="4" id="KW-1185">Reference proteome</keyword>
<evidence type="ECO:0000313" key="3">
    <source>
        <dbReference type="EMBL" id="EJK72839.1"/>
    </source>
</evidence>
<accession>K0T6Y5</accession>